<protein>
    <submittedName>
        <fullName evidence="1">Uncharacterized protein</fullName>
    </submittedName>
</protein>
<name>Q5V227_HALMA</name>
<organism evidence="1 2">
    <name type="scientific">Haloarcula marismortui (strain ATCC 43049 / DSM 3752 / JCM 8966 / VKM B-1809)</name>
    <name type="common">Halobacterium marismortui</name>
    <dbReference type="NCBI Taxonomy" id="272569"/>
    <lineage>
        <taxon>Archaea</taxon>
        <taxon>Methanobacteriati</taxon>
        <taxon>Methanobacteriota</taxon>
        <taxon>Stenosarchaea group</taxon>
        <taxon>Halobacteria</taxon>
        <taxon>Halobacteriales</taxon>
        <taxon>Haloarculaceae</taxon>
        <taxon>Haloarcula</taxon>
    </lineage>
</organism>
<evidence type="ECO:0000313" key="2">
    <source>
        <dbReference type="Proteomes" id="UP000001169"/>
    </source>
</evidence>
<proteinExistence type="predicted"/>
<gene>
    <name evidence="1" type="ordered locus">rrnAC1503</name>
</gene>
<reference evidence="1 2" key="1">
    <citation type="journal article" date="2004" name="Genome Res.">
        <title>Genome sequence of Haloarcula marismortui: a halophilic archaeon from the Dead Sea.</title>
        <authorList>
            <person name="Baliga N.S."/>
            <person name="Bonneau R."/>
            <person name="Facciotti M.T."/>
            <person name="Pan M."/>
            <person name="Glusman G."/>
            <person name="Deutsch E.W."/>
            <person name="Shannon P."/>
            <person name="Chiu Y."/>
            <person name="Weng R.S."/>
            <person name="Gan R.R."/>
            <person name="Hung P."/>
            <person name="Date S.V."/>
            <person name="Marcotte E."/>
            <person name="Hood L."/>
            <person name="Ng W.V."/>
        </authorList>
    </citation>
    <scope>NUCLEOTIDE SEQUENCE [LARGE SCALE GENOMIC DNA]</scope>
    <source>
        <strain evidence="2">ATCC 43049 / DSM 3752 / JCM 8966 / VKM B-1809</strain>
    </source>
</reference>
<dbReference type="EnsemblBacteria" id="AAV46425">
    <property type="protein sequence ID" value="AAV46425"/>
    <property type="gene ID" value="rrnAC1503"/>
</dbReference>
<dbReference type="PaxDb" id="272569-rrnAC1503"/>
<dbReference type="EMBL" id="AY596297">
    <property type="protein sequence ID" value="AAV46425.1"/>
    <property type="molecule type" value="Genomic_DNA"/>
</dbReference>
<accession>Q5V227</accession>
<dbReference type="KEGG" id="hma:rrnAC1503"/>
<dbReference type="AlphaFoldDB" id="Q5V227"/>
<dbReference type="HOGENOM" id="CLU_3387426_0_0_2"/>
<keyword evidence="2" id="KW-1185">Reference proteome</keyword>
<sequence length="32" mass="3444">MEVVVQYRRVVDVHTCSIALAEKTVGVLGVGD</sequence>
<dbReference type="Proteomes" id="UP000001169">
    <property type="component" value="Chromosome I"/>
</dbReference>
<evidence type="ECO:0000313" key="1">
    <source>
        <dbReference type="EMBL" id="AAV46425.1"/>
    </source>
</evidence>